<keyword evidence="4 10" id="KW-0808">Transferase</keyword>
<dbReference type="Gene3D" id="1.10.10.1330">
    <property type="entry name" value="RNA polymerase sigma-54 factor, core-binding domain"/>
    <property type="match status" value="1"/>
</dbReference>
<feature type="region of interest" description="Disordered" evidence="11">
    <location>
        <begin position="44"/>
        <end position="89"/>
    </location>
</feature>
<dbReference type="NCBIfam" id="TIGR02395">
    <property type="entry name" value="rpoN_sigma"/>
    <property type="match status" value="1"/>
</dbReference>
<dbReference type="PRINTS" id="PR00045">
    <property type="entry name" value="SIGMA54FCT"/>
</dbReference>
<keyword evidence="15" id="KW-1185">Reference proteome</keyword>
<feature type="domain" description="RNA polymerase sigma factor 54 core-binding" evidence="13">
    <location>
        <begin position="148"/>
        <end position="340"/>
    </location>
</feature>
<dbReference type="PROSITE" id="PS50044">
    <property type="entry name" value="SIGMA54_3"/>
    <property type="match status" value="1"/>
</dbReference>
<keyword evidence="7 10" id="KW-0731">Sigma factor</keyword>
<dbReference type="PANTHER" id="PTHR32248">
    <property type="entry name" value="RNA POLYMERASE SIGMA-54 FACTOR"/>
    <property type="match status" value="1"/>
</dbReference>
<evidence type="ECO:0000259" key="13">
    <source>
        <dbReference type="Pfam" id="PF04963"/>
    </source>
</evidence>
<evidence type="ECO:0000313" key="15">
    <source>
        <dbReference type="Proteomes" id="UP001595453"/>
    </source>
</evidence>
<dbReference type="InterPro" id="IPR000394">
    <property type="entry name" value="RNA_pol_sigma_54"/>
</dbReference>
<feature type="compositionally biased region" description="Acidic residues" evidence="11">
    <location>
        <begin position="77"/>
        <end position="89"/>
    </location>
</feature>
<feature type="compositionally biased region" description="Low complexity" evidence="11">
    <location>
        <begin position="66"/>
        <end position="76"/>
    </location>
</feature>
<keyword evidence="5 10" id="KW-0548">Nucleotidyltransferase</keyword>
<gene>
    <name evidence="14" type="ORF">ACFOEE_10775</name>
</gene>
<comment type="caution">
    <text evidence="14">The sequence shown here is derived from an EMBL/GenBank/DDBJ whole genome shotgun (WGS) entry which is preliminary data.</text>
</comment>
<evidence type="ECO:0000313" key="14">
    <source>
        <dbReference type="EMBL" id="MFC3033006.1"/>
    </source>
</evidence>
<dbReference type="PROSITE" id="PS00717">
    <property type="entry name" value="SIGMA54_1"/>
    <property type="match status" value="1"/>
</dbReference>
<evidence type="ECO:0000256" key="6">
    <source>
        <dbReference type="ARBA" id="ARBA00023015"/>
    </source>
</evidence>
<dbReference type="PROSITE" id="PS00718">
    <property type="entry name" value="SIGMA54_2"/>
    <property type="match status" value="1"/>
</dbReference>
<proteinExistence type="inferred from homology"/>
<dbReference type="NCBIfam" id="NF004595">
    <property type="entry name" value="PRK05932.1-2"/>
    <property type="match status" value="1"/>
</dbReference>
<evidence type="ECO:0000256" key="10">
    <source>
        <dbReference type="PIRNR" id="PIRNR000774"/>
    </source>
</evidence>
<evidence type="ECO:0000256" key="1">
    <source>
        <dbReference type="ARBA" id="ARBA00008798"/>
    </source>
</evidence>
<keyword evidence="6 10" id="KW-0805">Transcription regulation</keyword>
<dbReference type="Pfam" id="PF00309">
    <property type="entry name" value="Sigma54_AID"/>
    <property type="match status" value="1"/>
</dbReference>
<sequence length="514" mass="57803">MRQSLQLRMGQQLTMTPQLQQAIRLLQLSTLDLQQEIQEALDSNPLLEVDEQDSDAETGSADNDFDFSVSSSSGEEQNNEFEGNDFEAGNDFEESVSDYEMEAGDALNKDTVSDELAMDVTWDEYMSAAPSSGSGAMSDEDTVYQGETTETLHEYLMWQLELTPFSPTDRAIAVAIVEAVDESGMLTVSTEDIMHSLNEGSEEAEPIELDEVEAVLKRVQLFDPIGIAARSLQECLCIQLNQYDPTTPWLSETKQILNEHIELLASRDYRTLMKKTKLKEDELKEVMTLIHSLSPKPAATVIHEEPEYVIPDVSVKKVKGRWVVELNPDCMPKIRVNDQYAAMSRSVRSSSDSQFIRSHLQEAKWFIKSLESRNETLLKVANCIVKQQQAFFEHGPEAMRPMVLNDVAEMVEMHESTISRVTTQKYMHTPRGIFELKYFFSSHVSTENGGECSSTAIRALIKKLIAAEKPTKPLSDSKIADILAEQGIQVARRTIAKYRESLAIPPSNQRKSLI</sequence>
<dbReference type="NCBIfam" id="NF009118">
    <property type="entry name" value="PRK12469.1"/>
    <property type="match status" value="1"/>
</dbReference>
<comment type="function">
    <text evidence="10">Sigma factors are initiation factors that promote the attachment of RNA polymerase to specific initiation sites and are then released.</text>
</comment>
<dbReference type="RefSeq" id="WP_377124055.1">
    <property type="nucleotide sequence ID" value="NZ_JBHRSD010000017.1"/>
</dbReference>
<keyword evidence="8 10" id="KW-0238">DNA-binding</keyword>
<dbReference type="Pfam" id="PF04552">
    <property type="entry name" value="Sigma54_DBD"/>
    <property type="match status" value="1"/>
</dbReference>
<accession>A0ABV7CKB1</accession>
<dbReference type="EMBL" id="JBHRSD010000017">
    <property type="protein sequence ID" value="MFC3033006.1"/>
    <property type="molecule type" value="Genomic_DNA"/>
</dbReference>
<dbReference type="InterPro" id="IPR038709">
    <property type="entry name" value="RpoN_core-bd_sf"/>
</dbReference>
<keyword evidence="3 10" id="KW-0240">DNA-directed RNA polymerase</keyword>
<dbReference type="Pfam" id="PF04963">
    <property type="entry name" value="Sigma54_CBD"/>
    <property type="match status" value="1"/>
</dbReference>
<dbReference type="InterPro" id="IPR007634">
    <property type="entry name" value="RNA_pol_sigma_54_DNA-bd"/>
</dbReference>
<evidence type="ECO:0000259" key="12">
    <source>
        <dbReference type="Pfam" id="PF04552"/>
    </source>
</evidence>
<dbReference type="Gene3D" id="1.10.10.60">
    <property type="entry name" value="Homeodomain-like"/>
    <property type="match status" value="1"/>
</dbReference>
<comment type="similarity">
    <text evidence="1 10">Belongs to the sigma-54 factor family.</text>
</comment>
<evidence type="ECO:0000256" key="11">
    <source>
        <dbReference type="SAM" id="MobiDB-lite"/>
    </source>
</evidence>
<dbReference type="GO" id="GO:0003899">
    <property type="term" value="F:DNA-directed RNA polymerase activity"/>
    <property type="evidence" value="ECO:0007669"/>
    <property type="project" value="UniProtKB-EC"/>
</dbReference>
<evidence type="ECO:0000256" key="4">
    <source>
        <dbReference type="ARBA" id="ARBA00022679"/>
    </source>
</evidence>
<dbReference type="PANTHER" id="PTHR32248:SF4">
    <property type="entry name" value="RNA POLYMERASE SIGMA-54 FACTOR"/>
    <property type="match status" value="1"/>
</dbReference>
<dbReference type="PIRSF" id="PIRSF000774">
    <property type="entry name" value="RpoN"/>
    <property type="match status" value="1"/>
</dbReference>
<evidence type="ECO:0000256" key="3">
    <source>
        <dbReference type="ARBA" id="ARBA00022478"/>
    </source>
</evidence>
<dbReference type="Proteomes" id="UP001595453">
    <property type="component" value="Unassembled WGS sequence"/>
</dbReference>
<evidence type="ECO:0000256" key="8">
    <source>
        <dbReference type="ARBA" id="ARBA00023125"/>
    </source>
</evidence>
<organism evidence="14 15">
    <name type="scientific">Pseudoalteromonas fenneropenaei</name>
    <dbReference type="NCBI Taxonomy" id="1737459"/>
    <lineage>
        <taxon>Bacteria</taxon>
        <taxon>Pseudomonadati</taxon>
        <taxon>Pseudomonadota</taxon>
        <taxon>Gammaproteobacteria</taxon>
        <taxon>Alteromonadales</taxon>
        <taxon>Pseudoalteromonadaceae</taxon>
        <taxon>Pseudoalteromonas</taxon>
    </lineage>
</organism>
<name>A0ABV7CKB1_9GAMM</name>
<feature type="domain" description="RNA polymerase sigma factor 54 DNA-binding" evidence="12">
    <location>
        <begin position="354"/>
        <end position="511"/>
    </location>
</feature>
<keyword evidence="9 10" id="KW-0804">Transcription</keyword>
<evidence type="ECO:0000256" key="5">
    <source>
        <dbReference type="ARBA" id="ARBA00022695"/>
    </source>
</evidence>
<evidence type="ECO:0000256" key="7">
    <source>
        <dbReference type="ARBA" id="ARBA00023082"/>
    </source>
</evidence>
<reference evidence="15" key="1">
    <citation type="journal article" date="2019" name="Int. J. Syst. Evol. Microbiol.">
        <title>The Global Catalogue of Microorganisms (GCM) 10K type strain sequencing project: providing services to taxonomists for standard genome sequencing and annotation.</title>
        <authorList>
            <consortium name="The Broad Institute Genomics Platform"/>
            <consortium name="The Broad Institute Genome Sequencing Center for Infectious Disease"/>
            <person name="Wu L."/>
            <person name="Ma J."/>
        </authorList>
    </citation>
    <scope>NUCLEOTIDE SEQUENCE [LARGE SCALE GENOMIC DNA]</scope>
    <source>
        <strain evidence="15">KCTC 42730</strain>
    </source>
</reference>
<evidence type="ECO:0000256" key="2">
    <source>
        <dbReference type="ARBA" id="ARBA00019942"/>
    </source>
</evidence>
<evidence type="ECO:0000256" key="9">
    <source>
        <dbReference type="ARBA" id="ARBA00023163"/>
    </source>
</evidence>
<dbReference type="InterPro" id="IPR007046">
    <property type="entry name" value="RNA_pol_sigma_54_core-bd"/>
</dbReference>
<protein>
    <recommendedName>
        <fullName evidence="2 10">RNA polymerase sigma-54 factor</fullName>
    </recommendedName>
</protein>